<comment type="caution">
    <text evidence="2">The sequence shown here is derived from an EMBL/GenBank/DDBJ whole genome shotgun (WGS) entry which is preliminary data.</text>
</comment>
<proteinExistence type="predicted"/>
<evidence type="ECO:0000313" key="2">
    <source>
        <dbReference type="EMBL" id="PLC53456.1"/>
    </source>
</evidence>
<dbReference type="Pfam" id="PF19574">
    <property type="entry name" value="LolA_3"/>
    <property type="match status" value="1"/>
</dbReference>
<dbReference type="InterPro" id="IPR029046">
    <property type="entry name" value="LolA/LolB/LppX"/>
</dbReference>
<organism evidence="2 3">
    <name type="scientific">Pollutimonas nitritireducens</name>
    <dbReference type="NCBI Taxonomy" id="2045209"/>
    <lineage>
        <taxon>Bacteria</taxon>
        <taxon>Pseudomonadati</taxon>
        <taxon>Pseudomonadota</taxon>
        <taxon>Betaproteobacteria</taxon>
        <taxon>Burkholderiales</taxon>
        <taxon>Alcaligenaceae</taxon>
        <taxon>Pollutimonas</taxon>
    </lineage>
</organism>
<dbReference type="InterPro" id="IPR004564">
    <property type="entry name" value="OM_lipoprot_carrier_LolA-like"/>
</dbReference>
<accession>A0A2N4UEL9</accession>
<dbReference type="Proteomes" id="UP000234328">
    <property type="component" value="Unassembled WGS sequence"/>
</dbReference>
<protein>
    <recommendedName>
        <fullName evidence="4">Outer membrane lipoprotein carrier protein LolA</fullName>
    </recommendedName>
</protein>
<gene>
    <name evidence="2" type="ORF">CR155_14250</name>
</gene>
<keyword evidence="3" id="KW-1185">Reference proteome</keyword>
<evidence type="ECO:0008006" key="4">
    <source>
        <dbReference type="Google" id="ProtNLM"/>
    </source>
</evidence>
<sequence length="201" mass="22369">MTLTTLSWQAWGFDLDDLQAQLQSANVVRGNFIQEKFLRSLPQPLTSQGTFTLLAGQGLLWRVQIPIAIDMRITAEGIARRGGAPRDGARRDVNDTWQALPAKSSSGRETRLFLAVLAGDTQGLKDNFDIVIEGESQTWKLALTPRSALLRQVFDRIEISGGQLVNTIEMIETQGDRSVLRMMDAKAATHISDEERRDFAN</sequence>
<dbReference type="CDD" id="cd16325">
    <property type="entry name" value="LolA"/>
    <property type="match status" value="1"/>
</dbReference>
<dbReference type="Gene3D" id="2.50.20.10">
    <property type="entry name" value="Lipoprotein localisation LolA/LolB/LppX"/>
    <property type="match status" value="1"/>
</dbReference>
<name>A0A2N4UEL9_9BURK</name>
<evidence type="ECO:0000256" key="1">
    <source>
        <dbReference type="ARBA" id="ARBA00022729"/>
    </source>
</evidence>
<evidence type="ECO:0000313" key="3">
    <source>
        <dbReference type="Proteomes" id="UP000234328"/>
    </source>
</evidence>
<dbReference type="OrthoDB" id="5297911at2"/>
<reference evidence="2 3" key="1">
    <citation type="submission" date="2017-10" db="EMBL/GenBank/DDBJ databases">
        <title>Two draft genome sequences of Pusillimonas sp. strains isolated from a nitrate- and radionuclide-contaminated groundwater in Russia.</title>
        <authorList>
            <person name="Grouzdev D.S."/>
            <person name="Tourova T.P."/>
            <person name="Goeva M.A."/>
            <person name="Babich T.L."/>
            <person name="Sokolova D.S."/>
            <person name="Abdullin R."/>
            <person name="Poltaraus A.B."/>
            <person name="Toshchakov S.V."/>
            <person name="Nazina T.N."/>
        </authorList>
    </citation>
    <scope>NUCLEOTIDE SEQUENCE [LARGE SCALE GENOMIC DNA]</scope>
    <source>
        <strain evidence="2 3">JR1/69-2-13</strain>
    </source>
</reference>
<dbReference type="EMBL" id="PDNV01000008">
    <property type="protein sequence ID" value="PLC53456.1"/>
    <property type="molecule type" value="Genomic_DNA"/>
</dbReference>
<keyword evidence="1" id="KW-0732">Signal</keyword>
<dbReference type="AlphaFoldDB" id="A0A2N4UEL9"/>
<dbReference type="SUPFAM" id="SSF89392">
    <property type="entry name" value="Prokaryotic lipoproteins and lipoprotein localization factors"/>
    <property type="match status" value="1"/>
</dbReference>